<dbReference type="InterPro" id="IPR022130">
    <property type="entry name" value="Pax2_C"/>
</dbReference>
<organism evidence="3 4">
    <name type="scientific">Pan troglodytes</name>
    <name type="common">Chimpanzee</name>
    <dbReference type="NCBI Taxonomy" id="9598"/>
    <lineage>
        <taxon>Eukaryota</taxon>
        <taxon>Metazoa</taxon>
        <taxon>Chordata</taxon>
        <taxon>Craniata</taxon>
        <taxon>Vertebrata</taxon>
        <taxon>Euteleostomi</taxon>
        <taxon>Mammalia</taxon>
        <taxon>Eutheria</taxon>
        <taxon>Euarchontoglires</taxon>
        <taxon>Primates</taxon>
        <taxon>Haplorrhini</taxon>
        <taxon>Catarrhini</taxon>
        <taxon>Hominidae</taxon>
        <taxon>Pan</taxon>
    </lineage>
</organism>
<feature type="region of interest" description="Disordered" evidence="1">
    <location>
        <begin position="51"/>
        <end position="97"/>
    </location>
</feature>
<evidence type="ECO:0000256" key="1">
    <source>
        <dbReference type="SAM" id="MobiDB-lite"/>
    </source>
</evidence>
<evidence type="ECO:0000259" key="2">
    <source>
        <dbReference type="Pfam" id="PF12403"/>
    </source>
</evidence>
<sequence>HAASVYGQFTGQALLSGREMVGPTLPGYPPHIPTSGQGSYASSAIAGMVAGKERASRKGSTAKRKYWSKEVNTLAMPMATPPTPPTARPGASPTPAC</sequence>
<comment type="caution">
    <text evidence="3">The sequence shown here is derived from an EMBL/GenBank/DDBJ whole genome shotgun (WGS) entry which is preliminary data.</text>
</comment>
<evidence type="ECO:0000313" key="3">
    <source>
        <dbReference type="EMBL" id="PNI14610.1"/>
    </source>
</evidence>
<evidence type="ECO:0000313" key="4">
    <source>
        <dbReference type="Proteomes" id="UP000236370"/>
    </source>
</evidence>
<reference evidence="3 4" key="1">
    <citation type="submission" date="2017-12" db="EMBL/GenBank/DDBJ databases">
        <title>High-resolution comparative analysis of great ape genomes.</title>
        <authorList>
            <person name="Pollen A."/>
            <person name="Hastie A."/>
            <person name="Hormozdiari F."/>
            <person name="Dougherty M."/>
            <person name="Liu R."/>
            <person name="Chaisson M."/>
            <person name="Hoppe E."/>
            <person name="Hill C."/>
            <person name="Pang A."/>
            <person name="Hillier L."/>
            <person name="Baker C."/>
            <person name="Armstrong J."/>
            <person name="Shendure J."/>
            <person name="Paten B."/>
            <person name="Wilson R."/>
            <person name="Chao H."/>
            <person name="Schneider V."/>
            <person name="Ventura M."/>
            <person name="Kronenberg Z."/>
            <person name="Murali S."/>
            <person name="Gordon D."/>
            <person name="Cantsilieris S."/>
            <person name="Munson K."/>
            <person name="Nelson B."/>
            <person name="Raja A."/>
            <person name="Underwood J."/>
            <person name="Diekhans M."/>
            <person name="Fiddes I."/>
            <person name="Haussler D."/>
            <person name="Eichler E."/>
        </authorList>
    </citation>
    <scope>NUCLEOTIDE SEQUENCE [LARGE SCALE GENOMIC DNA]</scope>
    <source>
        <strain evidence="3">Yerkes chimp pedigree #C0471</strain>
    </source>
</reference>
<proteinExistence type="predicted"/>
<dbReference type="AlphaFoldDB" id="A0A2J8IVS3"/>
<feature type="compositionally biased region" description="Low complexity" evidence="1">
    <location>
        <begin position="88"/>
        <end position="97"/>
    </location>
</feature>
<feature type="non-terminal residue" evidence="3">
    <location>
        <position position="1"/>
    </location>
</feature>
<feature type="domain" description="Paired-box protein 2 C-terminal" evidence="2">
    <location>
        <begin position="1"/>
        <end position="66"/>
    </location>
</feature>
<dbReference type="Proteomes" id="UP000236370">
    <property type="component" value="Unassembled WGS sequence"/>
</dbReference>
<name>A0A2J8IVS3_PANTR</name>
<protein>
    <submittedName>
        <fullName evidence="3">PAX8 isoform 12</fullName>
    </submittedName>
</protein>
<accession>A0A2J8IVS3</accession>
<dbReference type="Pfam" id="PF12403">
    <property type="entry name" value="Pax2_C"/>
    <property type="match status" value="1"/>
</dbReference>
<gene>
    <name evidence="3" type="ORF">CK820_G0052769</name>
</gene>
<feature type="compositionally biased region" description="Basic residues" evidence="1">
    <location>
        <begin position="57"/>
        <end position="66"/>
    </location>
</feature>
<dbReference type="EMBL" id="NBAG03000574">
    <property type="protein sequence ID" value="PNI14610.1"/>
    <property type="molecule type" value="Genomic_DNA"/>
</dbReference>